<dbReference type="AlphaFoldDB" id="A0A238XSZ3"/>
<dbReference type="GO" id="GO:0003676">
    <property type="term" value="F:nucleic acid binding"/>
    <property type="evidence" value="ECO:0007669"/>
    <property type="project" value="InterPro"/>
</dbReference>
<dbReference type="SUPFAM" id="SSF53098">
    <property type="entry name" value="Ribonuclease H-like"/>
    <property type="match status" value="1"/>
</dbReference>
<dbReference type="Gene3D" id="3.30.420.10">
    <property type="entry name" value="Ribonuclease H-like superfamily/Ribonuclease H"/>
    <property type="match status" value="1"/>
</dbReference>
<proteinExistence type="predicted"/>
<evidence type="ECO:0000313" key="2">
    <source>
        <dbReference type="EMBL" id="SNR61832.1"/>
    </source>
</evidence>
<organism evidence="2 3">
    <name type="scientific">Haloechinothrix alba</name>
    <dbReference type="NCBI Taxonomy" id="664784"/>
    <lineage>
        <taxon>Bacteria</taxon>
        <taxon>Bacillati</taxon>
        <taxon>Actinomycetota</taxon>
        <taxon>Actinomycetes</taxon>
        <taxon>Pseudonocardiales</taxon>
        <taxon>Pseudonocardiaceae</taxon>
        <taxon>Haloechinothrix</taxon>
    </lineage>
</organism>
<protein>
    <submittedName>
        <fullName evidence="2">Integrase core domain-containing protein</fullName>
    </submittedName>
</protein>
<dbReference type="InterPro" id="IPR012337">
    <property type="entry name" value="RNaseH-like_sf"/>
</dbReference>
<reference evidence="2 3" key="1">
    <citation type="submission" date="2017-06" db="EMBL/GenBank/DDBJ databases">
        <authorList>
            <person name="Kim H.J."/>
            <person name="Triplett B.A."/>
        </authorList>
    </citation>
    <scope>NUCLEOTIDE SEQUENCE [LARGE SCALE GENOMIC DNA]</scope>
    <source>
        <strain evidence="2 3">DSM 45207</strain>
    </source>
</reference>
<accession>A0A238XSZ3</accession>
<name>A0A238XSZ3_9PSEU</name>
<gene>
    <name evidence="2" type="ORF">SAMN06265360_11250</name>
</gene>
<keyword evidence="3" id="KW-1185">Reference proteome</keyword>
<dbReference type="PROSITE" id="PS50994">
    <property type="entry name" value="INTEGRASE"/>
    <property type="match status" value="1"/>
</dbReference>
<evidence type="ECO:0000313" key="3">
    <source>
        <dbReference type="Proteomes" id="UP000198348"/>
    </source>
</evidence>
<dbReference type="Proteomes" id="UP000198348">
    <property type="component" value="Unassembled WGS sequence"/>
</dbReference>
<evidence type="ECO:0000259" key="1">
    <source>
        <dbReference type="PROSITE" id="PS50994"/>
    </source>
</evidence>
<feature type="domain" description="Integrase catalytic" evidence="1">
    <location>
        <begin position="55"/>
        <end position="233"/>
    </location>
</feature>
<dbReference type="EMBL" id="FZNW01000012">
    <property type="protein sequence ID" value="SNR61832.1"/>
    <property type="molecule type" value="Genomic_DNA"/>
</dbReference>
<dbReference type="Pfam" id="PF00665">
    <property type="entry name" value="rve"/>
    <property type="match status" value="1"/>
</dbReference>
<sequence length="239" mass="26721">MPDCSINRRTVTRHLTRLGLGRRRFIDPGGDSNRKPGKITARWPGHMVHLDVKKVGRIPHGGGWRIHGRDSDQAKAAGPAKSAGAKRGYTYLHSAIDGFSRLSYTAPLSDEKGTTAAAFLARAKIWFAAHGIHHIHRIVTDNGACYRSGDFARIVGNQARHTKTKPYTPRHNGKVERYQRILAEELLYARDFSCEDARSAAIAFWNIHYNYCESSDGWSGTGWQSERRVAGPWRGTRCA</sequence>
<dbReference type="InterPro" id="IPR036397">
    <property type="entry name" value="RNaseH_sf"/>
</dbReference>
<dbReference type="GO" id="GO:0015074">
    <property type="term" value="P:DNA integration"/>
    <property type="evidence" value="ECO:0007669"/>
    <property type="project" value="InterPro"/>
</dbReference>
<dbReference type="InterPro" id="IPR001584">
    <property type="entry name" value="Integrase_cat-core"/>
</dbReference>